<dbReference type="RefSeq" id="WP_203153448.1">
    <property type="nucleotide sequence ID" value="NZ_JAEPSA010000003.1"/>
</dbReference>
<protein>
    <submittedName>
        <fullName evidence="1">Uncharacterized protein</fullName>
    </submittedName>
</protein>
<evidence type="ECO:0000313" key="2">
    <source>
        <dbReference type="Proteomes" id="UP000681586"/>
    </source>
</evidence>
<proteinExistence type="predicted"/>
<sequence length="132" mass="15539">MYTKEQIREMIDNFSSTCNMLEMVLVDLDSNSIAQYGIESSLPKPQGTNSSKVESVVIAREKAHKHIQNKMDKIAFINECQDNLNEDDFIFLELMKRHKRHQILPKTETNKNTYDKKKRNIIDKIYNMQLED</sequence>
<reference evidence="1 2" key="1">
    <citation type="submission" date="2021-05" db="EMBL/GenBank/DDBJ databases">
        <title>Staphylococcus fleurettii isolated from lake water in First Nation community in Manitoba, Canada.</title>
        <authorList>
            <person name="Bashar S."/>
            <person name="Murdock A."/>
            <person name="Patidar R."/>
            <person name="Golding G."/>
            <person name="Farenhorst A."/>
            <person name="Kumar A."/>
        </authorList>
    </citation>
    <scope>NUCLEOTIDE SEQUENCE [LARGE SCALE GENOMIC DNA]</scope>
    <source>
        <strain evidence="1 2">SF002</strain>
    </source>
</reference>
<evidence type="ECO:0000313" key="1">
    <source>
        <dbReference type="EMBL" id="MBS3696041.1"/>
    </source>
</evidence>
<comment type="caution">
    <text evidence="1">The sequence shown here is derived from an EMBL/GenBank/DDBJ whole genome shotgun (WGS) entry which is preliminary data.</text>
</comment>
<gene>
    <name evidence="1" type="ORF">JJQ58_00925</name>
</gene>
<organism evidence="1 2">
    <name type="scientific">Mammaliicoccus fleurettii</name>
    <dbReference type="NCBI Taxonomy" id="150056"/>
    <lineage>
        <taxon>Bacteria</taxon>
        <taxon>Bacillati</taxon>
        <taxon>Bacillota</taxon>
        <taxon>Bacilli</taxon>
        <taxon>Bacillales</taxon>
        <taxon>Staphylococcaceae</taxon>
        <taxon>Mammaliicoccus</taxon>
    </lineage>
</organism>
<dbReference type="EMBL" id="JAGXBM010000001">
    <property type="protein sequence ID" value="MBS3696041.1"/>
    <property type="molecule type" value="Genomic_DNA"/>
</dbReference>
<keyword evidence="2" id="KW-1185">Reference proteome</keyword>
<dbReference type="Proteomes" id="UP000681586">
    <property type="component" value="Unassembled WGS sequence"/>
</dbReference>
<accession>A0ABS5MK60</accession>
<name>A0ABS5MK60_9STAP</name>